<dbReference type="Proteomes" id="UP001595997">
    <property type="component" value="Unassembled WGS sequence"/>
</dbReference>
<evidence type="ECO:0000313" key="3">
    <source>
        <dbReference type="Proteomes" id="UP001595997"/>
    </source>
</evidence>
<sequence length="66" mass="6955">MTDRQGRSGSTLLNLAVPDLDEALAELAERGIEAGDVQPGARKVRFAAVHDPDGNRVTLIESPVAS</sequence>
<keyword evidence="3" id="KW-1185">Reference proteome</keyword>
<proteinExistence type="predicted"/>
<evidence type="ECO:0000313" key="2">
    <source>
        <dbReference type="EMBL" id="MFC4495783.1"/>
    </source>
</evidence>
<dbReference type="PROSITE" id="PS51819">
    <property type="entry name" value="VOC"/>
    <property type="match status" value="1"/>
</dbReference>
<comment type="caution">
    <text evidence="2">The sequence shown here is derived from an EMBL/GenBank/DDBJ whole genome shotgun (WGS) entry which is preliminary data.</text>
</comment>
<protein>
    <submittedName>
        <fullName evidence="2">VOC family protein</fullName>
    </submittedName>
</protein>
<accession>A0ABV9AB15</accession>
<dbReference type="Gene3D" id="3.10.180.10">
    <property type="entry name" value="2,3-Dihydroxybiphenyl 1,2-Dioxygenase, domain 1"/>
    <property type="match status" value="1"/>
</dbReference>
<dbReference type="SUPFAM" id="SSF54593">
    <property type="entry name" value="Glyoxalase/Bleomycin resistance protein/Dihydroxybiphenyl dioxygenase"/>
    <property type="match status" value="1"/>
</dbReference>
<dbReference type="RefSeq" id="WP_386449141.1">
    <property type="nucleotide sequence ID" value="NZ_JBHSFH010000007.1"/>
</dbReference>
<organism evidence="2 3">
    <name type="scientific">Streptomyces ovatisporus</name>
    <dbReference type="NCBI Taxonomy" id="1128682"/>
    <lineage>
        <taxon>Bacteria</taxon>
        <taxon>Bacillati</taxon>
        <taxon>Actinomycetota</taxon>
        <taxon>Actinomycetes</taxon>
        <taxon>Kitasatosporales</taxon>
        <taxon>Streptomycetaceae</taxon>
        <taxon>Streptomyces</taxon>
    </lineage>
</organism>
<name>A0ABV9AB15_9ACTN</name>
<reference evidence="3" key="1">
    <citation type="journal article" date="2019" name="Int. J. Syst. Evol. Microbiol.">
        <title>The Global Catalogue of Microorganisms (GCM) 10K type strain sequencing project: providing services to taxonomists for standard genome sequencing and annotation.</title>
        <authorList>
            <consortium name="The Broad Institute Genomics Platform"/>
            <consortium name="The Broad Institute Genome Sequencing Center for Infectious Disease"/>
            <person name="Wu L."/>
            <person name="Ma J."/>
        </authorList>
    </citation>
    <scope>NUCLEOTIDE SEQUENCE [LARGE SCALE GENOMIC DNA]</scope>
    <source>
        <strain evidence="3">CGMCC 4.7357</strain>
    </source>
</reference>
<dbReference type="EMBL" id="JBHSFH010000007">
    <property type="protein sequence ID" value="MFC4495783.1"/>
    <property type="molecule type" value="Genomic_DNA"/>
</dbReference>
<feature type="domain" description="VOC" evidence="1">
    <location>
        <begin position="1"/>
        <end position="62"/>
    </location>
</feature>
<dbReference type="InterPro" id="IPR029068">
    <property type="entry name" value="Glyas_Bleomycin-R_OHBP_Dase"/>
</dbReference>
<gene>
    <name evidence="2" type="ORF">ACFPA8_16765</name>
</gene>
<dbReference type="InterPro" id="IPR037523">
    <property type="entry name" value="VOC_core"/>
</dbReference>
<evidence type="ECO:0000259" key="1">
    <source>
        <dbReference type="PROSITE" id="PS51819"/>
    </source>
</evidence>